<feature type="non-terminal residue" evidence="1">
    <location>
        <position position="1"/>
    </location>
</feature>
<dbReference type="SUPFAM" id="SSF52540">
    <property type="entry name" value="P-loop containing nucleoside triphosphate hydrolases"/>
    <property type="match status" value="1"/>
</dbReference>
<dbReference type="Proteomes" id="UP000310506">
    <property type="component" value="Unassembled WGS sequence"/>
</dbReference>
<dbReference type="Gene3D" id="3.40.50.300">
    <property type="entry name" value="P-loop containing nucleotide triphosphate hydrolases"/>
    <property type="match status" value="1"/>
</dbReference>
<evidence type="ECO:0000313" key="1">
    <source>
        <dbReference type="EMBL" id="THB60279.1"/>
    </source>
</evidence>
<proteinExistence type="predicted"/>
<dbReference type="RefSeq" id="WP_136137763.1">
    <property type="nucleotide sequence ID" value="NZ_SDGV01000030.1"/>
</dbReference>
<accession>A0A4V3TUT7</accession>
<dbReference type="EMBL" id="SDGV01000030">
    <property type="protein sequence ID" value="THB60279.1"/>
    <property type="molecule type" value="Genomic_DNA"/>
</dbReference>
<dbReference type="PANTHER" id="PTHR37816">
    <property type="entry name" value="YALI0E33011P"/>
    <property type="match status" value="1"/>
</dbReference>
<comment type="caution">
    <text evidence="1">The sequence shown here is derived from an EMBL/GenBank/DDBJ whole genome shotgun (WGS) entry which is preliminary data.</text>
</comment>
<dbReference type="OrthoDB" id="1201990at2"/>
<dbReference type="PANTHER" id="PTHR37816:SF2">
    <property type="entry name" value="DNA TOPOLOGY MODULATION PROTEIN FLAR-RELATED PROTEIN"/>
    <property type="match status" value="1"/>
</dbReference>
<gene>
    <name evidence="1" type="ORF">ESZ54_11285</name>
</gene>
<evidence type="ECO:0000313" key="2">
    <source>
        <dbReference type="Proteomes" id="UP000310506"/>
    </source>
</evidence>
<dbReference type="InterPro" id="IPR027417">
    <property type="entry name" value="P-loop_NTPase"/>
</dbReference>
<keyword evidence="2" id="KW-1185">Reference proteome</keyword>
<reference evidence="1 2" key="1">
    <citation type="submission" date="2019-01" db="EMBL/GenBank/DDBJ databases">
        <title>Vagococcus silagei sp. nov. isolated from brewer's grain.</title>
        <authorList>
            <person name="Guu J.-R."/>
        </authorList>
    </citation>
    <scope>NUCLEOTIDE SEQUENCE [LARGE SCALE GENOMIC DNA]</scope>
    <source>
        <strain evidence="1 2">2B-2</strain>
    </source>
</reference>
<name>A0A4V3TUT7_9ENTE</name>
<dbReference type="AlphaFoldDB" id="A0A4V3TUT7"/>
<organism evidence="1 2">
    <name type="scientific">Vagococcus silagei</name>
    <dbReference type="NCBI Taxonomy" id="2508885"/>
    <lineage>
        <taxon>Bacteria</taxon>
        <taxon>Bacillati</taxon>
        <taxon>Bacillota</taxon>
        <taxon>Bacilli</taxon>
        <taxon>Lactobacillales</taxon>
        <taxon>Enterococcaceae</taxon>
        <taxon>Vagococcus</taxon>
    </lineage>
</organism>
<sequence length="159" mass="18687">IGSGKTTLAKQLATELKIPHYELDNIVWERHPDGDKKRSITARNALLEKTIQKEAWIIEGAHHTWIAPSIEKADLIIFLDTKLTTRKRRILTRFIKQKLNIEPANYQPTLKTLRFLYQYNTIFENEAKPEILTLLEPYKEKVKWIQTPKELRTLIKPDT</sequence>
<protein>
    <submittedName>
        <fullName evidence="1">DNA topology modulation protein FlaR</fullName>
    </submittedName>
</protein>
<dbReference type="InterPro" id="IPR052922">
    <property type="entry name" value="Cytidylate_Kinase-2"/>
</dbReference>